<comment type="caution">
    <text evidence="2">The sequence shown here is derived from an EMBL/GenBank/DDBJ whole genome shotgun (WGS) entry which is preliminary data.</text>
</comment>
<dbReference type="GO" id="GO:0016853">
    <property type="term" value="F:isomerase activity"/>
    <property type="evidence" value="ECO:0007669"/>
    <property type="project" value="UniProtKB-KW"/>
</dbReference>
<dbReference type="InterPro" id="IPR036249">
    <property type="entry name" value="Thioredoxin-like_sf"/>
</dbReference>
<dbReference type="PANTHER" id="PTHR42852">
    <property type="entry name" value="THIOL:DISULFIDE INTERCHANGE PROTEIN DSBE"/>
    <property type="match status" value="1"/>
</dbReference>
<name>A0ABT1JLW6_ACTCY</name>
<keyword evidence="3" id="KW-1185">Reference proteome</keyword>
<dbReference type="InterPro" id="IPR017937">
    <property type="entry name" value="Thioredoxin_CS"/>
</dbReference>
<proteinExistence type="predicted"/>
<dbReference type="InterPro" id="IPR013766">
    <property type="entry name" value="Thioredoxin_domain"/>
</dbReference>
<dbReference type="Pfam" id="PF00578">
    <property type="entry name" value="AhpC-TSA"/>
    <property type="match status" value="1"/>
</dbReference>
<reference evidence="2 3" key="1">
    <citation type="submission" date="2013-07" db="EMBL/GenBank/DDBJ databases">
        <authorList>
            <consortium name="DOE Joint Genome Institute"/>
            <person name="Reeve W."/>
            <person name="Huntemann M."/>
            <person name="Han J."/>
            <person name="Chen A."/>
            <person name="Kyrpides N."/>
            <person name="Mavromatis K."/>
            <person name="Markowitz V."/>
            <person name="Palaniappan K."/>
            <person name="Ivanova N."/>
            <person name="Schaumberg A."/>
            <person name="Pati A."/>
            <person name="Liolios K."/>
            <person name="Nordberg H.P."/>
            <person name="Cantor M.N."/>
            <person name="Hua S.X."/>
            <person name="Woyke T."/>
        </authorList>
    </citation>
    <scope>NUCLEOTIDE SEQUENCE [LARGE SCALE GENOMIC DNA]</scope>
    <source>
        <strain evidence="2 3">DSM 43889</strain>
    </source>
</reference>
<dbReference type="SUPFAM" id="SSF52833">
    <property type="entry name" value="Thioredoxin-like"/>
    <property type="match status" value="1"/>
</dbReference>
<evidence type="ECO:0000313" key="2">
    <source>
        <dbReference type="EMBL" id="MCP2332726.1"/>
    </source>
</evidence>
<keyword evidence="2" id="KW-0413">Isomerase</keyword>
<dbReference type="Gene3D" id="3.40.30.10">
    <property type="entry name" value="Glutaredoxin"/>
    <property type="match status" value="1"/>
</dbReference>
<evidence type="ECO:0000259" key="1">
    <source>
        <dbReference type="PROSITE" id="PS51352"/>
    </source>
</evidence>
<sequence length="187" mass="19772">MRSSVRWTVVVVVLAVAGIVALWPREGDTLPPTASDDATDPAVATTLNALDVVPVTPHDGGERGDLAAVVGEGPALVNLWATWCGPCVDELPVLDEYAAGQDAVPVFGVQVQSDRDAGRRMLDELGVGFPTVHEDGDQLRRLVRAPVMPTSFVVDAAGDIHRVEPPRAFASVDEVEQAVRSYLGGGR</sequence>
<gene>
    <name evidence="2" type="ORF">G443_002996</name>
</gene>
<feature type="domain" description="Thioredoxin" evidence="1">
    <location>
        <begin position="24"/>
        <end position="184"/>
    </location>
</feature>
<dbReference type="PANTHER" id="PTHR42852:SF13">
    <property type="entry name" value="PROTEIN DIPZ"/>
    <property type="match status" value="1"/>
</dbReference>
<dbReference type="InterPro" id="IPR000866">
    <property type="entry name" value="AhpC/TSA"/>
</dbReference>
<accession>A0ABT1JLW6</accession>
<dbReference type="PROSITE" id="PS00194">
    <property type="entry name" value="THIOREDOXIN_1"/>
    <property type="match status" value="1"/>
</dbReference>
<evidence type="ECO:0000313" key="3">
    <source>
        <dbReference type="Proteomes" id="UP000791080"/>
    </source>
</evidence>
<dbReference type="CDD" id="cd02966">
    <property type="entry name" value="TlpA_like_family"/>
    <property type="match status" value="1"/>
</dbReference>
<dbReference type="EMBL" id="AUBJ02000001">
    <property type="protein sequence ID" value="MCP2332726.1"/>
    <property type="molecule type" value="Genomic_DNA"/>
</dbReference>
<dbReference type="Proteomes" id="UP000791080">
    <property type="component" value="Unassembled WGS sequence"/>
</dbReference>
<organism evidence="2 3">
    <name type="scientific">Actinoalloteichus caeruleus DSM 43889</name>
    <dbReference type="NCBI Taxonomy" id="1120930"/>
    <lineage>
        <taxon>Bacteria</taxon>
        <taxon>Bacillati</taxon>
        <taxon>Actinomycetota</taxon>
        <taxon>Actinomycetes</taxon>
        <taxon>Pseudonocardiales</taxon>
        <taxon>Pseudonocardiaceae</taxon>
        <taxon>Actinoalloteichus</taxon>
        <taxon>Actinoalloteichus cyanogriseus</taxon>
    </lineage>
</organism>
<dbReference type="InterPro" id="IPR050553">
    <property type="entry name" value="Thioredoxin_ResA/DsbE_sf"/>
</dbReference>
<dbReference type="RefSeq" id="WP_026417653.1">
    <property type="nucleotide sequence ID" value="NZ_AUBJ02000001.1"/>
</dbReference>
<reference evidence="2 3" key="2">
    <citation type="submission" date="2022-06" db="EMBL/GenBank/DDBJ databases">
        <title>Genomic Encyclopedia of Type Strains, Phase I: the one thousand microbial genomes (KMG-I) project.</title>
        <authorList>
            <person name="Kyrpides N."/>
        </authorList>
    </citation>
    <scope>NUCLEOTIDE SEQUENCE [LARGE SCALE GENOMIC DNA]</scope>
    <source>
        <strain evidence="2 3">DSM 43889</strain>
    </source>
</reference>
<protein>
    <submittedName>
        <fullName evidence="2">Thiol-disulfide isomerase or thioredoxin</fullName>
    </submittedName>
</protein>
<dbReference type="PROSITE" id="PS51352">
    <property type="entry name" value="THIOREDOXIN_2"/>
    <property type="match status" value="1"/>
</dbReference>